<keyword evidence="13" id="KW-0472">Membrane</keyword>
<dbReference type="InterPro" id="IPR002403">
    <property type="entry name" value="Cyt_P450_E_grp-IV"/>
</dbReference>
<sequence>INRFCLSHLCAETVMGVEINAQGQETTSEYEEAESKATWEFSKRVMSPWLYPDFLYKLSPGGRRFKKHVNTMHTITAKVIRDRRMYNTNEESHMSSEKRYSGNNGKASSLALMLHIRNQFKFKFILVNVESEKKKLIFLDLLLETSQNGIHLTDEEIKDEVNTFMFGGHDTVTAAISWTLYMLAVHPDVQEKAYEELESIFQNSDRPPSMQDLCEMKYLERVMKETLRLYTIAPIIGRELQEDIELDGYILPRNAEIAIFPYLTHRLPEYYPDPDKFNPDNFLPERCATRHPYAYIPFSAGPRNCIGQKFAILEEKTVISYILRNYKLHASDHIAEPAPDIILRPLNGIKLEITPRNVSCLNRRSGATI</sequence>
<dbReference type="PRINTS" id="PR00385">
    <property type="entry name" value="P450"/>
</dbReference>
<dbReference type="Proteomes" id="UP001233999">
    <property type="component" value="Unassembled WGS sequence"/>
</dbReference>
<evidence type="ECO:0000256" key="5">
    <source>
        <dbReference type="ARBA" id="ARBA00010617"/>
    </source>
</evidence>
<dbReference type="SUPFAM" id="SSF48264">
    <property type="entry name" value="Cytochrome P450"/>
    <property type="match status" value="1"/>
</dbReference>
<dbReference type="EMBL" id="JASPKZ010007348">
    <property type="protein sequence ID" value="KAJ9584859.1"/>
    <property type="molecule type" value="Genomic_DNA"/>
</dbReference>
<dbReference type="GO" id="GO:0005506">
    <property type="term" value="F:iron ion binding"/>
    <property type="evidence" value="ECO:0007669"/>
    <property type="project" value="InterPro"/>
</dbReference>
<evidence type="ECO:0000256" key="9">
    <source>
        <dbReference type="ARBA" id="ARBA00022848"/>
    </source>
</evidence>
<keyword evidence="10 15" id="KW-0560">Oxidoreductase</keyword>
<keyword evidence="17" id="KW-1185">Reference proteome</keyword>
<evidence type="ECO:0000256" key="11">
    <source>
        <dbReference type="ARBA" id="ARBA00023004"/>
    </source>
</evidence>
<evidence type="ECO:0000256" key="8">
    <source>
        <dbReference type="ARBA" id="ARBA00022824"/>
    </source>
</evidence>
<comment type="subcellular location">
    <subcellularLocation>
        <location evidence="4">Endoplasmic reticulum membrane</location>
        <topology evidence="4">Peripheral membrane protein</topology>
    </subcellularLocation>
    <subcellularLocation>
        <location evidence="3">Microsome membrane</location>
        <topology evidence="3">Peripheral membrane protein</topology>
    </subcellularLocation>
</comment>
<evidence type="ECO:0000256" key="15">
    <source>
        <dbReference type="RuleBase" id="RU000461"/>
    </source>
</evidence>
<evidence type="ECO:0000256" key="4">
    <source>
        <dbReference type="ARBA" id="ARBA00004406"/>
    </source>
</evidence>
<protein>
    <recommendedName>
        <fullName evidence="18">Cytochrome P450</fullName>
    </recommendedName>
</protein>
<organism evidence="16 17">
    <name type="scientific">Diploptera punctata</name>
    <name type="common">Pacific beetle cockroach</name>
    <dbReference type="NCBI Taxonomy" id="6984"/>
    <lineage>
        <taxon>Eukaryota</taxon>
        <taxon>Metazoa</taxon>
        <taxon>Ecdysozoa</taxon>
        <taxon>Arthropoda</taxon>
        <taxon>Hexapoda</taxon>
        <taxon>Insecta</taxon>
        <taxon>Pterygota</taxon>
        <taxon>Neoptera</taxon>
        <taxon>Polyneoptera</taxon>
        <taxon>Dictyoptera</taxon>
        <taxon>Blattodea</taxon>
        <taxon>Blaberoidea</taxon>
        <taxon>Blaberidae</taxon>
        <taxon>Diplopterinae</taxon>
        <taxon>Diploptera</taxon>
    </lineage>
</organism>
<dbReference type="GO" id="GO:0016705">
    <property type="term" value="F:oxidoreductase activity, acting on paired donors, with incorporation or reduction of molecular oxygen"/>
    <property type="evidence" value="ECO:0007669"/>
    <property type="project" value="InterPro"/>
</dbReference>
<evidence type="ECO:0008006" key="18">
    <source>
        <dbReference type="Google" id="ProtNLM"/>
    </source>
</evidence>
<comment type="cofactor">
    <cofactor evidence="1 14">
        <name>heme</name>
        <dbReference type="ChEBI" id="CHEBI:30413"/>
    </cofactor>
</comment>
<comment type="caution">
    <text evidence="16">The sequence shown here is derived from an EMBL/GenBank/DDBJ whole genome shotgun (WGS) entry which is preliminary data.</text>
</comment>
<dbReference type="Gene3D" id="1.10.630.10">
    <property type="entry name" value="Cytochrome P450"/>
    <property type="match status" value="1"/>
</dbReference>
<proteinExistence type="inferred from homology"/>
<keyword evidence="12 15" id="KW-0503">Monooxygenase</keyword>
<keyword evidence="9" id="KW-0492">Microsome</keyword>
<evidence type="ECO:0000256" key="3">
    <source>
        <dbReference type="ARBA" id="ARBA00004174"/>
    </source>
</evidence>
<evidence type="ECO:0000256" key="14">
    <source>
        <dbReference type="PIRSR" id="PIRSR602403-1"/>
    </source>
</evidence>
<dbReference type="InterPro" id="IPR001128">
    <property type="entry name" value="Cyt_P450"/>
</dbReference>
<dbReference type="GO" id="GO:0004497">
    <property type="term" value="F:monooxygenase activity"/>
    <property type="evidence" value="ECO:0007669"/>
    <property type="project" value="UniProtKB-KW"/>
</dbReference>
<feature type="non-terminal residue" evidence="16">
    <location>
        <position position="1"/>
    </location>
</feature>
<dbReference type="InterPro" id="IPR017972">
    <property type="entry name" value="Cyt_P450_CS"/>
</dbReference>
<dbReference type="PRINTS" id="PR00465">
    <property type="entry name" value="EP450IV"/>
</dbReference>
<dbReference type="PANTHER" id="PTHR24291:SF189">
    <property type="entry name" value="CYTOCHROME P450 4C3-RELATED"/>
    <property type="match status" value="1"/>
</dbReference>
<reference evidence="16" key="2">
    <citation type="submission" date="2023-05" db="EMBL/GenBank/DDBJ databases">
        <authorList>
            <person name="Fouks B."/>
        </authorList>
    </citation>
    <scope>NUCLEOTIDE SEQUENCE</scope>
    <source>
        <strain evidence="16">Stay&amp;Tobe</strain>
        <tissue evidence="16">Testes</tissue>
    </source>
</reference>
<feature type="non-terminal residue" evidence="16">
    <location>
        <position position="369"/>
    </location>
</feature>
<evidence type="ECO:0000313" key="16">
    <source>
        <dbReference type="EMBL" id="KAJ9584859.1"/>
    </source>
</evidence>
<gene>
    <name evidence="16" type="ORF">L9F63_020795</name>
</gene>
<dbReference type="CDD" id="cd20628">
    <property type="entry name" value="CYP4"/>
    <property type="match status" value="1"/>
</dbReference>
<evidence type="ECO:0000256" key="1">
    <source>
        <dbReference type="ARBA" id="ARBA00001971"/>
    </source>
</evidence>
<dbReference type="AlphaFoldDB" id="A0AAD7ZQ40"/>
<evidence type="ECO:0000256" key="7">
    <source>
        <dbReference type="ARBA" id="ARBA00022723"/>
    </source>
</evidence>
<comment type="function">
    <text evidence="2">May be involved in the metabolism of insect hormones and in the breakdown of synthetic insecticides.</text>
</comment>
<name>A0AAD7ZQ40_DIPPU</name>
<dbReference type="InterPro" id="IPR036396">
    <property type="entry name" value="Cyt_P450_sf"/>
</dbReference>
<reference evidence="16" key="1">
    <citation type="journal article" date="2023" name="IScience">
        <title>Live-bearing cockroach genome reveals convergent evolutionary mechanisms linked to viviparity in insects and beyond.</title>
        <authorList>
            <person name="Fouks B."/>
            <person name="Harrison M.C."/>
            <person name="Mikhailova A.A."/>
            <person name="Marchal E."/>
            <person name="English S."/>
            <person name="Carruthers M."/>
            <person name="Jennings E.C."/>
            <person name="Chiamaka E.L."/>
            <person name="Frigard R.A."/>
            <person name="Pippel M."/>
            <person name="Attardo G.M."/>
            <person name="Benoit J.B."/>
            <person name="Bornberg-Bauer E."/>
            <person name="Tobe S.S."/>
        </authorList>
    </citation>
    <scope>NUCLEOTIDE SEQUENCE</scope>
    <source>
        <strain evidence="16">Stay&amp;Tobe</strain>
    </source>
</reference>
<keyword evidence="8" id="KW-0256">Endoplasmic reticulum</keyword>
<dbReference type="Pfam" id="PF00067">
    <property type="entry name" value="p450"/>
    <property type="match status" value="1"/>
</dbReference>
<dbReference type="PROSITE" id="PS00086">
    <property type="entry name" value="CYTOCHROME_P450"/>
    <property type="match status" value="1"/>
</dbReference>
<dbReference type="GO" id="GO:0020037">
    <property type="term" value="F:heme binding"/>
    <property type="evidence" value="ECO:0007669"/>
    <property type="project" value="InterPro"/>
</dbReference>
<comment type="similarity">
    <text evidence="5 15">Belongs to the cytochrome P450 family.</text>
</comment>
<accession>A0AAD7ZQ40</accession>
<evidence type="ECO:0000256" key="10">
    <source>
        <dbReference type="ARBA" id="ARBA00023002"/>
    </source>
</evidence>
<dbReference type="PANTHER" id="PTHR24291">
    <property type="entry name" value="CYTOCHROME P450 FAMILY 4"/>
    <property type="match status" value="1"/>
</dbReference>
<keyword evidence="11 14" id="KW-0408">Iron</keyword>
<evidence type="ECO:0000256" key="2">
    <source>
        <dbReference type="ARBA" id="ARBA00003690"/>
    </source>
</evidence>
<keyword evidence="6 14" id="KW-0349">Heme</keyword>
<dbReference type="GO" id="GO:0005789">
    <property type="term" value="C:endoplasmic reticulum membrane"/>
    <property type="evidence" value="ECO:0007669"/>
    <property type="project" value="UniProtKB-SubCell"/>
</dbReference>
<evidence type="ECO:0000313" key="17">
    <source>
        <dbReference type="Proteomes" id="UP001233999"/>
    </source>
</evidence>
<feature type="binding site" description="axial binding residue" evidence="14">
    <location>
        <position position="305"/>
    </location>
    <ligand>
        <name>heme</name>
        <dbReference type="ChEBI" id="CHEBI:30413"/>
    </ligand>
    <ligandPart>
        <name>Fe</name>
        <dbReference type="ChEBI" id="CHEBI:18248"/>
    </ligandPart>
</feature>
<evidence type="ECO:0000256" key="12">
    <source>
        <dbReference type="ARBA" id="ARBA00023033"/>
    </source>
</evidence>
<dbReference type="InterPro" id="IPR050196">
    <property type="entry name" value="Cytochrome_P450_Monoox"/>
</dbReference>
<evidence type="ECO:0000256" key="6">
    <source>
        <dbReference type="ARBA" id="ARBA00022617"/>
    </source>
</evidence>
<evidence type="ECO:0000256" key="13">
    <source>
        <dbReference type="ARBA" id="ARBA00023136"/>
    </source>
</evidence>
<keyword evidence="7 14" id="KW-0479">Metal-binding</keyword>